<protein>
    <recommendedName>
        <fullName evidence="4">Ch36-1190 protein</fullName>
    </recommendedName>
</protein>
<dbReference type="Proteomes" id="UP000673552">
    <property type="component" value="Chromosome 36"/>
</dbReference>
<comment type="caution">
    <text evidence="2">The sequence shown here is derived from an EMBL/GenBank/DDBJ whole genome shotgun (WGS) entry which is preliminary data.</text>
</comment>
<name>A0A836KFS2_9TRYP</name>
<dbReference type="EMBL" id="JAFEUZ010000036">
    <property type="protein sequence ID" value="KAG5463943.1"/>
    <property type="molecule type" value="Genomic_DNA"/>
</dbReference>
<gene>
    <name evidence="2" type="ORF">LSCM1_00116</name>
</gene>
<dbReference type="GeneID" id="92510287"/>
<feature type="signal peptide" evidence="1">
    <location>
        <begin position="1"/>
        <end position="35"/>
    </location>
</feature>
<reference evidence="2 3" key="1">
    <citation type="submission" date="2021-03" db="EMBL/GenBank/DDBJ databases">
        <title>Leishmania (Mundinia) martiniquensis Genome sequencing and assembly.</title>
        <authorList>
            <person name="Almutairi H."/>
            <person name="Gatherer D."/>
        </authorList>
    </citation>
    <scope>NUCLEOTIDE SEQUENCE [LARGE SCALE GENOMIC DNA]</scope>
    <source>
        <strain evidence="2">LSCM1</strain>
    </source>
</reference>
<dbReference type="RefSeq" id="XP_067173880.1">
    <property type="nucleotide sequence ID" value="XM_067317775.1"/>
</dbReference>
<accession>A0A836KFS2</accession>
<dbReference type="KEGG" id="lmat:92510287"/>
<keyword evidence="1" id="KW-0732">Signal</keyword>
<evidence type="ECO:0008006" key="4">
    <source>
        <dbReference type="Google" id="ProtNLM"/>
    </source>
</evidence>
<dbReference type="AlphaFoldDB" id="A0A836KFS2"/>
<organism evidence="2 3">
    <name type="scientific">Leishmania martiniquensis</name>
    <dbReference type="NCBI Taxonomy" id="1580590"/>
    <lineage>
        <taxon>Eukaryota</taxon>
        <taxon>Discoba</taxon>
        <taxon>Euglenozoa</taxon>
        <taxon>Kinetoplastea</taxon>
        <taxon>Metakinetoplastina</taxon>
        <taxon>Trypanosomatida</taxon>
        <taxon>Trypanosomatidae</taxon>
        <taxon>Leishmaniinae</taxon>
        <taxon>Leishmania</taxon>
    </lineage>
</organism>
<evidence type="ECO:0000256" key="1">
    <source>
        <dbReference type="SAM" id="SignalP"/>
    </source>
</evidence>
<evidence type="ECO:0000313" key="3">
    <source>
        <dbReference type="Proteomes" id="UP000673552"/>
    </source>
</evidence>
<keyword evidence="3" id="KW-1185">Reference proteome</keyword>
<dbReference type="OrthoDB" id="271835at2759"/>
<evidence type="ECO:0000313" key="2">
    <source>
        <dbReference type="EMBL" id="KAG5463943.1"/>
    </source>
</evidence>
<proteinExistence type="predicted"/>
<sequence>MRSGYGHHQAAGRWDGSSLMIVALALLLLVAGAKGGGVPTGGSGDGTGRPFGPLVYSFTTRLSLHQHMTLSSNPLVLFMFDHSGGDMTSFWTLFLPKISKAFEAFGIEVAEAATSSETARELMNALKASSGPIILFFQGVADTPSAGGKALKVPIGYQGKIDIPSVLSWGLSCISSSVTHRLHSDADLARFFALYPKYPALPHVLYFPSANYTPGGYLSVSQHFSSDAVFGVVPNAFAAPEATRIAQRYNITSKDELPALLVLHKASGSDDGGTGESDRVFRLPATSTPFSYREVMAFLSAHITDTFAALVAKATSTKSAHWLEVAESRRLYMLSQLVERQRDIAEEEQVQMAREPILVKDQEAWSKECVRLPKKHRCIAAFIDSAQDPSAKENALKVLSLVSIELLRRMGREALKVSLVVVDRQGSDAVRAYFNVGQSGFPDVLFLSMDHPAKYFNFIGAFTAVGVMQFLASHDAQLAQKAVRGGHAFIPRMVPRLEEVREGCCSDHNDEQEL</sequence>
<feature type="chain" id="PRO_5032610562" description="Ch36-1190 protein" evidence="1">
    <location>
        <begin position="36"/>
        <end position="514"/>
    </location>
</feature>